<keyword evidence="9" id="KW-0732">Signal</keyword>
<evidence type="ECO:0000256" key="7">
    <source>
        <dbReference type="ARBA" id="ARBA00023136"/>
    </source>
</evidence>
<keyword evidence="3" id="KW-0812">Transmembrane</keyword>
<comment type="similarity">
    <text evidence="2 8">Belongs to the MICOS complex subunit Mic13 family.</text>
</comment>
<keyword evidence="6 8" id="KW-0496">Mitochondrion</keyword>
<dbReference type="GeneID" id="127565762"/>
<evidence type="ECO:0000256" key="8">
    <source>
        <dbReference type="RuleBase" id="RU363009"/>
    </source>
</evidence>
<keyword evidence="5" id="KW-1133">Transmembrane helix</keyword>
<dbReference type="InterPro" id="IPR026769">
    <property type="entry name" value="Mic13"/>
</dbReference>
<dbReference type="PANTHER" id="PTHR31816">
    <property type="entry name" value="MICOS COMPLEX SUBUNIT MIC13"/>
    <property type="match status" value="1"/>
</dbReference>
<dbReference type="Pfam" id="PF15884">
    <property type="entry name" value="QIL1"/>
    <property type="match status" value="1"/>
</dbReference>
<organism evidence="10 11">
    <name type="scientific">Drosophila albomicans</name>
    <name type="common">Fruit fly</name>
    <dbReference type="NCBI Taxonomy" id="7291"/>
    <lineage>
        <taxon>Eukaryota</taxon>
        <taxon>Metazoa</taxon>
        <taxon>Ecdysozoa</taxon>
        <taxon>Arthropoda</taxon>
        <taxon>Hexapoda</taxon>
        <taxon>Insecta</taxon>
        <taxon>Pterygota</taxon>
        <taxon>Neoptera</taxon>
        <taxon>Endopterygota</taxon>
        <taxon>Diptera</taxon>
        <taxon>Brachycera</taxon>
        <taxon>Muscomorpha</taxon>
        <taxon>Ephydroidea</taxon>
        <taxon>Drosophilidae</taxon>
        <taxon>Drosophila</taxon>
    </lineage>
</organism>
<evidence type="ECO:0000256" key="9">
    <source>
        <dbReference type="SAM" id="SignalP"/>
    </source>
</evidence>
<comment type="subunit">
    <text evidence="8">Component of the mitochondrial contact site and cristae organizing system (MICOS) complex.</text>
</comment>
<evidence type="ECO:0000256" key="2">
    <source>
        <dbReference type="ARBA" id="ARBA00006771"/>
    </source>
</evidence>
<keyword evidence="7" id="KW-0472">Membrane</keyword>
<dbReference type="RefSeq" id="XP_051861952.1">
    <property type="nucleotide sequence ID" value="XM_052005992.1"/>
</dbReference>
<proteinExistence type="inferred from homology"/>
<dbReference type="GO" id="GO:0044284">
    <property type="term" value="C:mitochondrial crista junction"/>
    <property type="evidence" value="ECO:0007669"/>
    <property type="project" value="TreeGrafter"/>
</dbReference>
<name>A0A9C6T8P3_DROAB</name>
<evidence type="ECO:0000256" key="5">
    <source>
        <dbReference type="ARBA" id="ARBA00022989"/>
    </source>
</evidence>
<reference evidence="11" key="1">
    <citation type="submission" date="2025-08" db="UniProtKB">
        <authorList>
            <consortium name="RefSeq"/>
        </authorList>
    </citation>
    <scope>IDENTIFICATION</scope>
    <source>
        <strain evidence="11">15112-1751.03</strain>
        <tissue evidence="11">Whole Adult</tissue>
    </source>
</reference>
<dbReference type="OrthoDB" id="5948578at2759"/>
<comment type="function">
    <text evidence="8">Component of the MICOS complex, a large protein complex of the mitochondrial inner membrane that plays crucial roles in the maintenance of crista junctions, inner membrane architecture, and formation of contact sites to the outer membrane.</text>
</comment>
<accession>A0A9C6T8P3</accession>
<dbReference type="PANTHER" id="PTHR31816:SF3">
    <property type="entry name" value="MICOS COMPLEX SUBUNIT MIC13"/>
    <property type="match status" value="1"/>
</dbReference>
<evidence type="ECO:0000313" key="10">
    <source>
        <dbReference type="Proteomes" id="UP000515160"/>
    </source>
</evidence>
<evidence type="ECO:0000256" key="4">
    <source>
        <dbReference type="ARBA" id="ARBA00022792"/>
    </source>
</evidence>
<evidence type="ECO:0000256" key="3">
    <source>
        <dbReference type="ARBA" id="ARBA00022692"/>
    </source>
</evidence>
<feature type="signal peptide" evidence="9">
    <location>
        <begin position="1"/>
        <end position="27"/>
    </location>
</feature>
<sequence length="125" mass="14554">MMISRRFNGSMAWLLTKIAIVAGTVWATRELGVWDSPDRTTLIYEDAKCQMQPYVEKMKQKYCNVFCSVNKNSTKTWRESWIDGWNDSVRTGFIEISRMPQYCSRFTEDVQDTLNQLINGKPPAK</sequence>
<protein>
    <recommendedName>
        <fullName evidence="8">MICOS complex subunit MIC13</fullName>
    </recommendedName>
</protein>
<comment type="subcellular location">
    <subcellularLocation>
        <location evidence="1 8">Mitochondrion inner membrane</location>
        <topology evidence="1 8">Single-pass membrane protein</topology>
    </subcellularLocation>
</comment>
<dbReference type="GO" id="GO:0042407">
    <property type="term" value="P:cristae formation"/>
    <property type="evidence" value="ECO:0007669"/>
    <property type="project" value="TreeGrafter"/>
</dbReference>
<gene>
    <name evidence="11" type="primary">LOC127565762</name>
</gene>
<evidence type="ECO:0000313" key="11">
    <source>
        <dbReference type="RefSeq" id="XP_051861952.1"/>
    </source>
</evidence>
<dbReference type="GO" id="GO:0061617">
    <property type="term" value="C:MICOS complex"/>
    <property type="evidence" value="ECO:0007669"/>
    <property type="project" value="UniProtKB-UniRule"/>
</dbReference>
<feature type="chain" id="PRO_5038701514" description="MICOS complex subunit MIC13" evidence="9">
    <location>
        <begin position="28"/>
        <end position="125"/>
    </location>
</feature>
<evidence type="ECO:0000256" key="6">
    <source>
        <dbReference type="ARBA" id="ARBA00023128"/>
    </source>
</evidence>
<keyword evidence="4 8" id="KW-0999">Mitochondrion inner membrane</keyword>
<evidence type="ECO:0000256" key="1">
    <source>
        <dbReference type="ARBA" id="ARBA00004434"/>
    </source>
</evidence>
<dbReference type="AlphaFoldDB" id="A0A9C6T8P3"/>
<keyword evidence="10" id="KW-1185">Reference proteome</keyword>
<dbReference type="Proteomes" id="UP000515160">
    <property type="component" value="Chromosome 3"/>
</dbReference>